<dbReference type="GO" id="GO:0042277">
    <property type="term" value="F:peptide binding"/>
    <property type="evidence" value="ECO:0007669"/>
    <property type="project" value="TreeGrafter"/>
</dbReference>
<dbReference type="SUPFAM" id="SSF55486">
    <property type="entry name" value="Metalloproteases ('zincins'), catalytic domain"/>
    <property type="match status" value="2"/>
</dbReference>
<comment type="cofactor">
    <cofactor evidence="24">
        <name>Zn(2+)</name>
        <dbReference type="ChEBI" id="CHEBI:29105"/>
    </cofactor>
    <text evidence="24">Binds 1 zinc ion per subunit.</text>
</comment>
<keyword evidence="21" id="KW-0449">Lipoprotein</keyword>
<evidence type="ECO:0000313" key="30">
    <source>
        <dbReference type="Proteomes" id="UP000792457"/>
    </source>
</evidence>
<keyword evidence="14" id="KW-0378">Hydrolase</keyword>
<reference evidence="29" key="1">
    <citation type="submission" date="2013-04" db="EMBL/GenBank/DDBJ databases">
        <authorList>
            <person name="Qu J."/>
            <person name="Murali S.C."/>
            <person name="Bandaranaike D."/>
            <person name="Bellair M."/>
            <person name="Blankenburg K."/>
            <person name="Chao H."/>
            <person name="Dinh H."/>
            <person name="Doddapaneni H."/>
            <person name="Downs B."/>
            <person name="Dugan-Rocha S."/>
            <person name="Elkadiri S."/>
            <person name="Gnanaolivu R.D."/>
            <person name="Hernandez B."/>
            <person name="Javaid M."/>
            <person name="Jayaseelan J.C."/>
            <person name="Lee S."/>
            <person name="Li M."/>
            <person name="Ming W."/>
            <person name="Munidasa M."/>
            <person name="Muniz J."/>
            <person name="Nguyen L."/>
            <person name="Ongeri F."/>
            <person name="Osuji N."/>
            <person name="Pu L.-L."/>
            <person name="Puazo M."/>
            <person name="Qu C."/>
            <person name="Quiroz J."/>
            <person name="Raj R."/>
            <person name="Weissenberger G."/>
            <person name="Xin Y."/>
            <person name="Zou X."/>
            <person name="Han Y."/>
            <person name="Richards S."/>
            <person name="Worley K."/>
            <person name="Muzny D."/>
            <person name="Gibbs R."/>
        </authorList>
    </citation>
    <scope>NUCLEOTIDE SEQUENCE</scope>
    <source>
        <strain evidence="29">Sampled in the wild</strain>
    </source>
</reference>
<dbReference type="FunFam" id="2.60.40.1910:FF:000008">
    <property type="entry name" value="Aminopeptidase"/>
    <property type="match status" value="1"/>
</dbReference>
<feature type="domain" description="Aminopeptidase N-like N-terminal" evidence="28">
    <location>
        <begin position="68"/>
        <end position="268"/>
    </location>
</feature>
<gene>
    <name evidence="29" type="ORF">J437_LFUL015485</name>
</gene>
<dbReference type="GO" id="GO:0070006">
    <property type="term" value="F:metalloaminopeptidase activity"/>
    <property type="evidence" value="ECO:0007669"/>
    <property type="project" value="TreeGrafter"/>
</dbReference>
<dbReference type="GO" id="GO:0016285">
    <property type="term" value="F:alanyl aminopeptidase activity"/>
    <property type="evidence" value="ECO:0007669"/>
    <property type="project" value="UniProtKB-EC"/>
</dbReference>
<feature type="site" description="Transition state stabilizer" evidence="25">
    <location>
        <position position="466"/>
    </location>
</feature>
<evidence type="ECO:0000256" key="9">
    <source>
        <dbReference type="ARBA" id="ARBA00022622"/>
    </source>
</evidence>
<dbReference type="Pfam" id="PF01433">
    <property type="entry name" value="Peptidase_M1"/>
    <property type="match status" value="2"/>
</dbReference>
<dbReference type="Gene3D" id="1.25.50.20">
    <property type="match status" value="1"/>
</dbReference>
<evidence type="ECO:0000256" key="4">
    <source>
        <dbReference type="ARBA" id="ARBA00010136"/>
    </source>
</evidence>
<keyword evidence="11" id="KW-0812">Transmembrane</keyword>
<evidence type="ECO:0000256" key="15">
    <source>
        <dbReference type="ARBA" id="ARBA00022833"/>
    </source>
</evidence>
<dbReference type="InterPro" id="IPR024571">
    <property type="entry name" value="ERAP1-like_C_dom"/>
</dbReference>
<sequence>MINTSDKRRIQSCANVLTLINPMAGMTKSSLAVTILVVSSLTSFSCAGSSGESDGGKFKGARLPSHMKPIHYRIRLMPFIWPGNFTTAGELDVLMECLLSSHNVTLNAKEIDVLEDSVHLFEADGENNLGREIPLEPLGKYESNSTDQEFVIETSEELKAGSKYRVQMRFIAKLNDLLQGFYRSSYEDATTGEKRWLAVTQFSPVDARRSYPCFDEPALKATFEVSLARTLNMSSRSNMPLERSEPIEGMPGWVWDHYPTTLQMSTYLTAFLVSDFEPLQNANELDKLNGSLQFNVWSRPDAINQTKYASEISPSILHYYEQYFDIPFPLPKLDMVAVPDFGFNAMENWGLITFRESAMLFDPSESRTKSKQNIASTIGHELGHQWFGNLVTPAWWDDLWLKEGFASYLMYIGVEHVEPTWKFLDQFPFNVIQEVFFLDSLESSHPISVEVNHPDQIREIFDSISYDKGASIIRMMNHFLGEKTFRAGLTSYLKVHGYANAVQNDLWESLTTQAHLDGSLPANMTVREVMDTWTLQTGYPVVTVTRDYESGSTSFSQERFLLFHGENGTRKENSSEWWIPISYTTQDDPDFTNTMPSIWLRPNEEEPAFIHLSPGRKWILVNIQETGFYRVNYDTVNWKLLADQLKLQAGSGEQVIPPSARSQLLDDALNLARSGLIPYSVALDLCLALNNDTNYLPWASSFKALQYLDDMLTNSPAYNLMRKLSHNLVESVGWENSSETGGDEHLKILTRVIALDWACHLGEENCISEAKQRFALWMKAHETNTSYRISPDLRGIVYCNGIKYGSTSEWEFAWQRYLDSNVGTERDVILDSLGCTREVPLLQKYLGMLLNSSSGIRKQDGHAAFATIANNPLGSFLAFDFLRNSWNDILSYYGLAFNRVAKMVASIPKYMNTPDQLAQLQQFWKDQQGNLGSTERSFKQSIEKVQANVQWMERSYEEVKAVRLMPFIWPGNFTTAGESDLLVDCLHSAHNVTLNAKEIDVLEDSVHIFLQDGENHLGKEIPLDPHEKLEVNSKELIIKTSEELKAGSKYRIQMRFIARLNDNLRGFFRSSYVDAATGETRWIAVSQFAPTDARSSFPCFDEQEYKATFEFILARTTNMTSLSNMPLDKSEPIEGMPGWVWDHYQTTPPMSISAAAYLVFDFEHLRKPDLAEEINARDSVRLNVWSRSEVQNRTEYAGEIAPLILHYFEQYFEVPYPLPKLDIVVVPEFDDFTLENWGLIIFREPMALFDPKETTTWNKQVIAMDIAHAVAHQWMGNLVSPYWWDDLWLTKCFAIYMEYVAAEYVEPNWSLLEQFPFHEIQDVFFVDALESSHPVQKEVIDPEDGKGIFENLSFAKGASLIRMLNHFLGENTFRRGLIAYFNAYGNASANKDDLWQSLTTQAHLDGLFLPTSQ</sequence>
<keyword evidence="15 24" id="KW-0862">Zinc</keyword>
<comment type="similarity">
    <text evidence="4">Belongs to the peptidase M1 family.</text>
</comment>
<dbReference type="GO" id="GO:0006508">
    <property type="term" value="P:proteolysis"/>
    <property type="evidence" value="ECO:0007669"/>
    <property type="project" value="UniProtKB-KW"/>
</dbReference>
<feature type="binding site" evidence="24">
    <location>
        <position position="384"/>
    </location>
    <ligand>
        <name>Zn(2+)</name>
        <dbReference type="ChEBI" id="CHEBI:29105"/>
        <note>catalytic</note>
    </ligand>
</feature>
<dbReference type="InterPro" id="IPR045357">
    <property type="entry name" value="Aminopeptidase_N-like_N"/>
</dbReference>
<dbReference type="SUPFAM" id="SSF63737">
    <property type="entry name" value="Leukotriene A4 hydrolase N-terminal domain"/>
    <property type="match status" value="2"/>
</dbReference>
<evidence type="ECO:0000256" key="14">
    <source>
        <dbReference type="ARBA" id="ARBA00022801"/>
    </source>
</evidence>
<dbReference type="Gene3D" id="2.60.40.1910">
    <property type="match status" value="1"/>
</dbReference>
<keyword evidence="12 24" id="KW-0479">Metal-binding</keyword>
<dbReference type="Pfam" id="PF11838">
    <property type="entry name" value="ERAP1_C"/>
    <property type="match status" value="1"/>
</dbReference>
<reference evidence="29" key="2">
    <citation type="submission" date="2017-10" db="EMBL/GenBank/DDBJ databases">
        <title>Ladona fulva Genome sequencing and assembly.</title>
        <authorList>
            <person name="Murali S."/>
            <person name="Richards S."/>
            <person name="Bandaranaike D."/>
            <person name="Bellair M."/>
            <person name="Blankenburg K."/>
            <person name="Chao H."/>
            <person name="Dinh H."/>
            <person name="Doddapaneni H."/>
            <person name="Dugan-Rocha S."/>
            <person name="Elkadiri S."/>
            <person name="Gnanaolivu R."/>
            <person name="Hernandez B."/>
            <person name="Skinner E."/>
            <person name="Javaid M."/>
            <person name="Lee S."/>
            <person name="Li M."/>
            <person name="Ming W."/>
            <person name="Munidasa M."/>
            <person name="Muniz J."/>
            <person name="Nguyen L."/>
            <person name="Hughes D."/>
            <person name="Osuji N."/>
            <person name="Pu L.-L."/>
            <person name="Puazo M."/>
            <person name="Qu C."/>
            <person name="Quiroz J."/>
            <person name="Raj R."/>
            <person name="Weissenberger G."/>
            <person name="Xin Y."/>
            <person name="Zou X."/>
            <person name="Han Y."/>
            <person name="Worley K."/>
            <person name="Muzny D."/>
            <person name="Gibbs R."/>
        </authorList>
    </citation>
    <scope>NUCLEOTIDE SEQUENCE</scope>
    <source>
        <strain evidence="29">Sampled in the wild</strain>
    </source>
</reference>
<evidence type="ECO:0000256" key="6">
    <source>
        <dbReference type="ARBA" id="ARBA00015611"/>
    </source>
</evidence>
<dbReference type="Gene3D" id="1.10.390.10">
    <property type="entry name" value="Neutral Protease Domain 2"/>
    <property type="match status" value="2"/>
</dbReference>
<evidence type="ECO:0000256" key="8">
    <source>
        <dbReference type="ARBA" id="ARBA00022475"/>
    </source>
</evidence>
<keyword evidence="10" id="KW-0645">Protease</keyword>
<evidence type="ECO:0000256" key="7">
    <source>
        <dbReference type="ARBA" id="ARBA00022438"/>
    </source>
</evidence>
<evidence type="ECO:0000259" key="28">
    <source>
        <dbReference type="Pfam" id="PF17900"/>
    </source>
</evidence>
<evidence type="ECO:0000256" key="3">
    <source>
        <dbReference type="ARBA" id="ARBA00004609"/>
    </source>
</evidence>
<comment type="catalytic activity">
    <reaction evidence="1">
        <text>Release of an N-terminal amino acid, Xaa-|-Yaa- from a peptide, amide or arylamide. Xaa is preferably Ala, but may be most amino acids including Pro (slow action). When a terminal hydrophobic residue is followed by a prolyl residue, the two may be released as an intact Xaa-Pro dipeptide.</text>
        <dbReference type="EC" id="3.4.11.2"/>
    </reaction>
</comment>
<feature type="domain" description="Peptidase M1 membrane alanine aminopeptidase" evidence="26">
    <location>
        <begin position="308"/>
        <end position="533"/>
    </location>
</feature>
<dbReference type="CDD" id="cd09601">
    <property type="entry name" value="M1_APN-Q_like"/>
    <property type="match status" value="2"/>
</dbReference>
<dbReference type="EC" id="3.4.11.2" evidence="5"/>
<dbReference type="Gene3D" id="2.60.40.1730">
    <property type="entry name" value="tricorn interacting facor f3 domain"/>
    <property type="match status" value="2"/>
</dbReference>
<dbReference type="GO" id="GO:0005737">
    <property type="term" value="C:cytoplasm"/>
    <property type="evidence" value="ECO:0007669"/>
    <property type="project" value="TreeGrafter"/>
</dbReference>
<evidence type="ECO:0000259" key="27">
    <source>
        <dbReference type="Pfam" id="PF11838"/>
    </source>
</evidence>
<evidence type="ECO:0000256" key="16">
    <source>
        <dbReference type="ARBA" id="ARBA00022989"/>
    </source>
</evidence>
<dbReference type="PANTHER" id="PTHR11533">
    <property type="entry name" value="PROTEASE M1 ZINC METALLOPROTEASE"/>
    <property type="match status" value="1"/>
</dbReference>
<dbReference type="FunFam" id="1.10.390.10:FF:000016">
    <property type="entry name" value="Glutamyl aminopeptidase"/>
    <property type="match status" value="1"/>
</dbReference>
<evidence type="ECO:0000256" key="19">
    <source>
        <dbReference type="ARBA" id="ARBA00023157"/>
    </source>
</evidence>
<dbReference type="InterPro" id="IPR001930">
    <property type="entry name" value="Peptidase_M1"/>
</dbReference>
<evidence type="ECO:0000256" key="20">
    <source>
        <dbReference type="ARBA" id="ARBA00023180"/>
    </source>
</evidence>
<name>A0A8K0KH79_LADFU</name>
<evidence type="ECO:0000256" key="25">
    <source>
        <dbReference type="PIRSR" id="PIRSR634016-4"/>
    </source>
</evidence>
<keyword evidence="13" id="KW-0732">Signal</keyword>
<keyword evidence="9" id="KW-0336">GPI-anchor</keyword>
<organism evidence="29 30">
    <name type="scientific">Ladona fulva</name>
    <name type="common">Scarce chaser dragonfly</name>
    <name type="synonym">Libellula fulva</name>
    <dbReference type="NCBI Taxonomy" id="123851"/>
    <lineage>
        <taxon>Eukaryota</taxon>
        <taxon>Metazoa</taxon>
        <taxon>Ecdysozoa</taxon>
        <taxon>Arthropoda</taxon>
        <taxon>Hexapoda</taxon>
        <taxon>Insecta</taxon>
        <taxon>Pterygota</taxon>
        <taxon>Palaeoptera</taxon>
        <taxon>Odonata</taxon>
        <taxon>Epiprocta</taxon>
        <taxon>Anisoptera</taxon>
        <taxon>Libelluloidea</taxon>
        <taxon>Libellulidae</taxon>
        <taxon>Ladona</taxon>
    </lineage>
</organism>
<feature type="binding site" evidence="24">
    <location>
        <position position="403"/>
    </location>
    <ligand>
        <name>Zn(2+)</name>
        <dbReference type="ChEBI" id="CHEBI:29105"/>
        <note>catalytic</note>
    </ligand>
</feature>
<dbReference type="PRINTS" id="PR00756">
    <property type="entry name" value="ALADIPTASE"/>
</dbReference>
<dbReference type="OrthoDB" id="510539at2759"/>
<evidence type="ECO:0000256" key="21">
    <source>
        <dbReference type="ARBA" id="ARBA00023288"/>
    </source>
</evidence>
<evidence type="ECO:0000256" key="10">
    <source>
        <dbReference type="ARBA" id="ARBA00022670"/>
    </source>
</evidence>
<evidence type="ECO:0000256" key="2">
    <source>
        <dbReference type="ARBA" id="ARBA00004167"/>
    </source>
</evidence>
<keyword evidence="17" id="KW-0482">Metalloprotease</keyword>
<dbReference type="GO" id="GO:0005886">
    <property type="term" value="C:plasma membrane"/>
    <property type="evidence" value="ECO:0007669"/>
    <property type="project" value="UniProtKB-SubCell"/>
</dbReference>
<evidence type="ECO:0000256" key="24">
    <source>
        <dbReference type="PIRSR" id="PIRSR634016-3"/>
    </source>
</evidence>
<dbReference type="PANTHER" id="PTHR11533:SF294">
    <property type="entry name" value="THYROTROPIN-RELEASING HORMONE-DEGRADING ECTOENZYME"/>
    <property type="match status" value="1"/>
</dbReference>
<dbReference type="GO" id="GO:0008270">
    <property type="term" value="F:zinc ion binding"/>
    <property type="evidence" value="ECO:0007669"/>
    <property type="project" value="InterPro"/>
</dbReference>
<accession>A0A8K0KH79</accession>
<dbReference type="InterPro" id="IPR050344">
    <property type="entry name" value="Peptidase_M1_aminopeptidases"/>
</dbReference>
<feature type="domain" description="Peptidase M1 membrane alanine aminopeptidase" evidence="26">
    <location>
        <begin position="1196"/>
        <end position="1402"/>
    </location>
</feature>
<keyword evidence="18" id="KW-0472">Membrane</keyword>
<evidence type="ECO:0000256" key="22">
    <source>
        <dbReference type="ARBA" id="ARBA00042613"/>
    </source>
</evidence>
<dbReference type="InterPro" id="IPR042097">
    <property type="entry name" value="Aminopeptidase_N-like_N_sf"/>
</dbReference>
<keyword evidence="7" id="KW-0031">Aminopeptidase</keyword>
<feature type="active site" description="Proton acceptor" evidence="23">
    <location>
        <position position="381"/>
    </location>
</feature>
<evidence type="ECO:0000256" key="1">
    <source>
        <dbReference type="ARBA" id="ARBA00000098"/>
    </source>
</evidence>
<protein>
    <recommendedName>
        <fullName evidence="6">Aminopeptidase N</fullName>
        <ecNumber evidence="5">3.4.11.2</ecNumber>
    </recommendedName>
    <alternativeName>
        <fullName evidence="22">Microsomal aminopeptidase</fullName>
    </alternativeName>
</protein>
<dbReference type="InterPro" id="IPR034016">
    <property type="entry name" value="M1_APN-typ"/>
</dbReference>
<comment type="subcellular location">
    <subcellularLocation>
        <location evidence="3">Cell membrane</location>
        <topology evidence="3">Lipid-anchor</topology>
        <topology evidence="3">GPI-anchor</topology>
    </subcellularLocation>
    <subcellularLocation>
        <location evidence="2">Membrane</location>
        <topology evidence="2">Single-pass membrane protein</topology>
    </subcellularLocation>
</comment>
<evidence type="ECO:0000259" key="26">
    <source>
        <dbReference type="Pfam" id="PF01433"/>
    </source>
</evidence>
<feature type="domain" description="ERAP1-like C-terminal" evidence="27">
    <location>
        <begin position="618"/>
        <end position="946"/>
    </location>
</feature>
<keyword evidence="8" id="KW-1003">Cell membrane</keyword>
<dbReference type="FunFam" id="1.25.50.20:FF:000001">
    <property type="entry name" value="Aminopeptidase"/>
    <property type="match status" value="1"/>
</dbReference>
<dbReference type="GO" id="GO:0098552">
    <property type="term" value="C:side of membrane"/>
    <property type="evidence" value="ECO:0007669"/>
    <property type="project" value="UniProtKB-KW"/>
</dbReference>
<keyword evidence="16" id="KW-1133">Transmembrane helix</keyword>
<feature type="domain" description="Aminopeptidase N-like N-terminal" evidence="28">
    <location>
        <begin position="971"/>
        <end position="1151"/>
    </location>
</feature>
<dbReference type="GO" id="GO:0005615">
    <property type="term" value="C:extracellular space"/>
    <property type="evidence" value="ECO:0007669"/>
    <property type="project" value="TreeGrafter"/>
</dbReference>
<evidence type="ECO:0000256" key="5">
    <source>
        <dbReference type="ARBA" id="ARBA00012564"/>
    </source>
</evidence>
<keyword evidence="30" id="KW-1185">Reference proteome</keyword>
<evidence type="ECO:0000256" key="11">
    <source>
        <dbReference type="ARBA" id="ARBA00022692"/>
    </source>
</evidence>
<dbReference type="Pfam" id="PF17900">
    <property type="entry name" value="Peptidase_M1_N"/>
    <property type="match status" value="2"/>
</dbReference>
<evidence type="ECO:0000256" key="17">
    <source>
        <dbReference type="ARBA" id="ARBA00023049"/>
    </source>
</evidence>
<proteinExistence type="inferred from homology"/>
<dbReference type="InterPro" id="IPR014782">
    <property type="entry name" value="Peptidase_M1_dom"/>
</dbReference>
<feature type="binding site" evidence="24">
    <location>
        <position position="380"/>
    </location>
    <ligand>
        <name>Zn(2+)</name>
        <dbReference type="ChEBI" id="CHEBI:29105"/>
        <note>catalytic</note>
    </ligand>
</feature>
<dbReference type="Proteomes" id="UP000792457">
    <property type="component" value="Unassembled WGS sequence"/>
</dbReference>
<evidence type="ECO:0000313" key="29">
    <source>
        <dbReference type="EMBL" id="KAG8235179.1"/>
    </source>
</evidence>
<dbReference type="InterPro" id="IPR027268">
    <property type="entry name" value="Peptidase_M4/M1_CTD_sf"/>
</dbReference>
<comment type="caution">
    <text evidence="29">The sequence shown here is derived from an EMBL/GenBank/DDBJ whole genome shotgun (WGS) entry which is preliminary data.</text>
</comment>
<dbReference type="GO" id="GO:0043171">
    <property type="term" value="P:peptide catabolic process"/>
    <property type="evidence" value="ECO:0007669"/>
    <property type="project" value="TreeGrafter"/>
</dbReference>
<evidence type="ECO:0000256" key="13">
    <source>
        <dbReference type="ARBA" id="ARBA00022729"/>
    </source>
</evidence>
<keyword evidence="19" id="KW-1015">Disulfide bond</keyword>
<dbReference type="EMBL" id="KZ308884">
    <property type="protein sequence ID" value="KAG8235179.1"/>
    <property type="molecule type" value="Genomic_DNA"/>
</dbReference>
<keyword evidence="20" id="KW-0325">Glycoprotein</keyword>
<dbReference type="FunFam" id="1.10.390.10:FF:000013">
    <property type="entry name" value="Aminopeptidase N"/>
    <property type="match status" value="1"/>
</dbReference>
<evidence type="ECO:0000256" key="18">
    <source>
        <dbReference type="ARBA" id="ARBA00023136"/>
    </source>
</evidence>
<evidence type="ECO:0000256" key="23">
    <source>
        <dbReference type="PIRSR" id="PIRSR634016-1"/>
    </source>
</evidence>
<evidence type="ECO:0000256" key="12">
    <source>
        <dbReference type="ARBA" id="ARBA00022723"/>
    </source>
</evidence>